<dbReference type="Proteomes" id="UP000215043">
    <property type="component" value="Chromosome"/>
</dbReference>
<organism evidence="2 3">
    <name type="scientific">Actinopolyspora erythraea</name>
    <dbReference type="NCBI Taxonomy" id="414996"/>
    <lineage>
        <taxon>Bacteria</taxon>
        <taxon>Bacillati</taxon>
        <taxon>Actinomycetota</taxon>
        <taxon>Actinomycetes</taxon>
        <taxon>Actinopolysporales</taxon>
        <taxon>Actinopolysporaceae</taxon>
        <taxon>Actinopolyspora</taxon>
    </lineage>
</organism>
<proteinExistence type="predicted"/>
<keyword evidence="1" id="KW-1133">Transmembrane helix</keyword>
<keyword evidence="1" id="KW-0812">Transmembrane</keyword>
<evidence type="ECO:0000313" key="2">
    <source>
        <dbReference type="EMBL" id="ASU78005.1"/>
    </source>
</evidence>
<dbReference type="OrthoDB" id="5181866at2"/>
<protein>
    <submittedName>
        <fullName evidence="2">Uncharacterized protein</fullName>
    </submittedName>
</protein>
<dbReference type="KEGG" id="aey:CDG81_06430"/>
<feature type="transmembrane region" description="Helical" evidence="1">
    <location>
        <begin position="12"/>
        <end position="34"/>
    </location>
</feature>
<dbReference type="AlphaFoldDB" id="A0A223RQ79"/>
<dbReference type="EMBL" id="CP022752">
    <property type="protein sequence ID" value="ASU78005.1"/>
    <property type="molecule type" value="Genomic_DNA"/>
</dbReference>
<name>A0A223RQ79_9ACTN</name>
<accession>A0A223RQ79</accession>
<reference evidence="2 3" key="1">
    <citation type="submission" date="2017-08" db="EMBL/GenBank/DDBJ databases">
        <title>The complete genome sequence of moderately halophilic actinomycete Actinopolyspora erythraea YIM 90600, the producer of novel erythromycin, novel actinopolysporins A-C and tubercidin.</title>
        <authorList>
            <person name="Yin M."/>
            <person name="Tang S."/>
        </authorList>
    </citation>
    <scope>NUCLEOTIDE SEQUENCE [LARGE SCALE GENOMIC DNA]</scope>
    <source>
        <strain evidence="2 3">YIM 90600</strain>
    </source>
</reference>
<keyword evidence="1" id="KW-0472">Membrane</keyword>
<evidence type="ECO:0000313" key="3">
    <source>
        <dbReference type="Proteomes" id="UP000215043"/>
    </source>
</evidence>
<sequence>MPSRPPSPRRRVLLWAVPLTVVALLGAVAGGFFARHLYAVMDEASEPLPESSTVPSPVPEPPGLESVMLSEAAQRHPDSKAVRDLLQRHFDAINESHYPKWRTTVVRAKRINQPLAQWLQEYRTTEDGTIEVHRIAPGPGRTLRVVMSFISTQDQDHAPKSVPAECLRWRVVYRIVPEGEQLRLGQGLPESSLPRRCEDD</sequence>
<gene>
    <name evidence="2" type="ORF">CDG81_06430</name>
</gene>
<evidence type="ECO:0000256" key="1">
    <source>
        <dbReference type="SAM" id="Phobius"/>
    </source>
</evidence>